<feature type="transmembrane region" description="Helical" evidence="2">
    <location>
        <begin position="117"/>
        <end position="138"/>
    </location>
</feature>
<feature type="transmembrane region" description="Helical" evidence="2">
    <location>
        <begin position="90"/>
        <end position="108"/>
    </location>
</feature>
<evidence type="ECO:0000256" key="1">
    <source>
        <dbReference type="SAM" id="MobiDB-lite"/>
    </source>
</evidence>
<dbReference type="GO" id="GO:0008233">
    <property type="term" value="F:peptidase activity"/>
    <property type="evidence" value="ECO:0007669"/>
    <property type="project" value="UniProtKB-KW"/>
</dbReference>
<keyword evidence="3" id="KW-0645">Protease</keyword>
<dbReference type="Proteomes" id="UP000275256">
    <property type="component" value="Unassembled WGS sequence"/>
</dbReference>
<evidence type="ECO:0000313" key="3">
    <source>
        <dbReference type="EMBL" id="RMB62328.1"/>
    </source>
</evidence>
<dbReference type="AlphaFoldDB" id="A0A3M0GDD6"/>
<feature type="compositionally biased region" description="Gly residues" evidence="1">
    <location>
        <begin position="449"/>
        <end position="458"/>
    </location>
</feature>
<dbReference type="PANTHER" id="PTHR36844">
    <property type="entry name" value="PROTEASE PRSW"/>
    <property type="match status" value="1"/>
</dbReference>
<reference evidence="3 4" key="1">
    <citation type="submission" date="2018-10" db="EMBL/GenBank/DDBJ databases">
        <title>Tessaracoccus antarcticuss sp. nov., isolated from sediment.</title>
        <authorList>
            <person name="Zhou L.Y."/>
            <person name="Du Z.J."/>
        </authorList>
    </citation>
    <scope>NUCLEOTIDE SEQUENCE [LARGE SCALE GENOMIC DNA]</scope>
    <source>
        <strain evidence="3 4">JDX10</strain>
    </source>
</reference>
<accession>A0A3M0GDD6</accession>
<proteinExistence type="predicted"/>
<dbReference type="EMBL" id="REFW01000001">
    <property type="protein sequence ID" value="RMB62328.1"/>
    <property type="molecule type" value="Genomic_DNA"/>
</dbReference>
<comment type="caution">
    <text evidence="3">The sequence shown here is derived from an EMBL/GenBank/DDBJ whole genome shotgun (WGS) entry which is preliminary data.</text>
</comment>
<feature type="transmembrane region" description="Helical" evidence="2">
    <location>
        <begin position="245"/>
        <end position="264"/>
    </location>
</feature>
<protein>
    <submittedName>
        <fullName evidence="3">Protease PrsW</fullName>
    </submittedName>
</protein>
<evidence type="ECO:0000313" key="4">
    <source>
        <dbReference type="Proteomes" id="UP000275256"/>
    </source>
</evidence>
<feature type="region of interest" description="Disordered" evidence="1">
    <location>
        <begin position="428"/>
        <end position="458"/>
    </location>
</feature>
<keyword evidence="3" id="KW-0378">Hydrolase</keyword>
<feature type="transmembrane region" description="Helical" evidence="2">
    <location>
        <begin position="304"/>
        <end position="324"/>
    </location>
</feature>
<keyword evidence="2" id="KW-1133">Transmembrane helix</keyword>
<keyword evidence="2" id="KW-0812">Transmembrane</keyword>
<feature type="transmembrane region" description="Helical" evidence="2">
    <location>
        <begin position="40"/>
        <end position="58"/>
    </location>
</feature>
<evidence type="ECO:0000256" key="2">
    <source>
        <dbReference type="SAM" id="Phobius"/>
    </source>
</evidence>
<feature type="transmembrane region" description="Helical" evidence="2">
    <location>
        <begin position="158"/>
        <end position="180"/>
    </location>
</feature>
<sequence>MGSLPGTLVRIMTSPQLLDRQRWLSGLPPTARRRPWWQRMLHSPLFWLTVVLVPFYAYCLLNQYQMLHPDREFADGTVALGLNNEALRQSAFWAMWTALAYVVLFVWLDRFRAQRPLVWLLTFLWGACAATWISIHVNTWAAEAMNTTSANADMGTRAAIFIAPFVEEASKATVLFLLVVLFRARIVSRLSIVTLAGLSAIGFAFVENIIYYARVFVYANNTIEVTDPQAEVLSLVMLRGVYTSFGHPVFTMMTALGLAIALGTRSKIVRVAAPLGGFVLACGGHMLFNGVASSGDSASLRPQWFMALGLVATLILMLVFTVVAQTQLIRRRLGDYRRVGWLTDRDPVVFSSPFKRMKLQVASLLRGPRRTWLPTTRFMRRISELAYLREGMTRGTIGVGGDDRAREILLELEELRPAALTDTRGLTLFPPRRRKPLTSAPPPQSPGPAGLGGNWPAP</sequence>
<dbReference type="Pfam" id="PF13367">
    <property type="entry name" value="PrsW-protease"/>
    <property type="match status" value="1"/>
</dbReference>
<feature type="transmembrane region" description="Helical" evidence="2">
    <location>
        <begin position="271"/>
        <end position="292"/>
    </location>
</feature>
<dbReference type="PANTHER" id="PTHR36844:SF1">
    <property type="entry name" value="PROTEASE PRSW"/>
    <property type="match status" value="1"/>
</dbReference>
<gene>
    <name evidence="3" type="ORF">EAX62_07185</name>
</gene>
<name>A0A3M0GDD6_9ACTN</name>
<feature type="transmembrane region" description="Helical" evidence="2">
    <location>
        <begin position="192"/>
        <end position="213"/>
    </location>
</feature>
<keyword evidence="4" id="KW-1185">Reference proteome</keyword>
<keyword evidence="2" id="KW-0472">Membrane</keyword>
<dbReference type="InterPro" id="IPR026898">
    <property type="entry name" value="PrsW"/>
</dbReference>
<organism evidence="3 4">
    <name type="scientific">Tessaracoccus antarcticus</name>
    <dbReference type="NCBI Taxonomy" id="2479848"/>
    <lineage>
        <taxon>Bacteria</taxon>
        <taxon>Bacillati</taxon>
        <taxon>Actinomycetota</taxon>
        <taxon>Actinomycetes</taxon>
        <taxon>Propionibacteriales</taxon>
        <taxon>Propionibacteriaceae</taxon>
        <taxon>Tessaracoccus</taxon>
    </lineage>
</organism>
<dbReference type="GO" id="GO:0006508">
    <property type="term" value="P:proteolysis"/>
    <property type="evidence" value="ECO:0007669"/>
    <property type="project" value="UniProtKB-KW"/>
</dbReference>